<dbReference type="EMBL" id="CAJEWE010000010">
    <property type="protein sequence ID" value="CAD2076814.1"/>
    <property type="molecule type" value="Genomic_DNA"/>
</dbReference>
<reference evidence="1 2" key="1">
    <citation type="submission" date="2020-07" db="EMBL/GenBank/DDBJ databases">
        <authorList>
            <person name="Criscuolo A."/>
        </authorList>
    </citation>
    <scope>NUCLEOTIDE SEQUENCE [LARGE SCALE GENOMIC DNA]</scope>
    <source>
        <strain evidence="2">CIP 111030</strain>
    </source>
</reference>
<evidence type="ECO:0000313" key="1">
    <source>
        <dbReference type="EMBL" id="CAD2076814.1"/>
    </source>
</evidence>
<keyword evidence="2" id="KW-1185">Reference proteome</keyword>
<dbReference type="AlphaFoldDB" id="A0A6V7RHY3"/>
<sequence>MLFLMILAVVITTIIGFFVYKDTEAEKLEIEE</sequence>
<gene>
    <name evidence="1" type="ORF">JEOSCH030_01153</name>
</gene>
<proteinExistence type="predicted"/>
<protein>
    <submittedName>
        <fullName evidence="1">Uncharacterized protein</fullName>
    </submittedName>
</protein>
<dbReference type="Proteomes" id="UP000521032">
    <property type="component" value="Unassembled WGS sequence"/>
</dbReference>
<name>A0A6V7RHY3_9BACL</name>
<comment type="caution">
    <text evidence="1">The sequence shown here is derived from an EMBL/GenBank/DDBJ whole genome shotgun (WGS) entry which is preliminary data.</text>
</comment>
<evidence type="ECO:0000313" key="2">
    <source>
        <dbReference type="Proteomes" id="UP000521032"/>
    </source>
</evidence>
<accession>A0A6V7RHY3</accession>
<organism evidence="1 2">
    <name type="scientific">Phocicoccus schoeneichii</name>
    <dbReference type="NCBI Taxonomy" id="1812261"/>
    <lineage>
        <taxon>Bacteria</taxon>
        <taxon>Bacillati</taxon>
        <taxon>Bacillota</taxon>
        <taxon>Bacilli</taxon>
        <taxon>Bacillales</taxon>
        <taxon>Salinicoccaceae</taxon>
        <taxon>Phocicoccus</taxon>
    </lineage>
</organism>